<dbReference type="InterPro" id="IPR045084">
    <property type="entry name" value="AIB/MYC-like"/>
</dbReference>
<dbReference type="GO" id="GO:0046983">
    <property type="term" value="F:protein dimerization activity"/>
    <property type="evidence" value="ECO:0007669"/>
    <property type="project" value="InterPro"/>
</dbReference>
<feature type="domain" description="BHLH" evidence="7">
    <location>
        <begin position="423"/>
        <end position="472"/>
    </location>
</feature>
<dbReference type="Pfam" id="PF22754">
    <property type="entry name" value="bHLH-TF_ACT-like_plant"/>
    <property type="match status" value="1"/>
</dbReference>
<dbReference type="CDD" id="cd11449">
    <property type="entry name" value="bHLH_AtAIB_like"/>
    <property type="match status" value="1"/>
</dbReference>
<dbReference type="SMART" id="SM00353">
    <property type="entry name" value="HLH"/>
    <property type="match status" value="1"/>
</dbReference>
<feature type="compositionally biased region" description="Polar residues" evidence="6">
    <location>
        <begin position="306"/>
        <end position="316"/>
    </location>
</feature>
<evidence type="ECO:0000256" key="5">
    <source>
        <dbReference type="RuleBase" id="RU369104"/>
    </source>
</evidence>
<feature type="compositionally biased region" description="Low complexity" evidence="6">
    <location>
        <begin position="480"/>
        <end position="497"/>
    </location>
</feature>
<dbReference type="PANTHER" id="PTHR11514:SF47">
    <property type="entry name" value="TRANSCRIPTION FACTOR BHLH13"/>
    <property type="match status" value="1"/>
</dbReference>
<sequence length="592" mass="65593">MGGMMWTEEDKATAVEVLGKCAFDYLISSSVSAECSFMEVGNDESLQTKLSDLVDIPNLSGFSWNYAIFWQISRSTSGDLVLGWGDGSCRELREGEEFEGEGSLNFRHDDESRQRMRKKVLQKLHYLFGGADDECYASGLDKVTDIEMFFLVSMYFSFPRGKGAPGNCFRSRKHVWILDALKSSNDYCFRSVLARTAGIQTLVLIPTDVGVVELGSIRSILESLELVQSITSAFSSSPSISKPKPQRAGPVTRENGEKEQFLDGGITGQPRITKIFGQDFNVNGSEFRPKLAVRKADEGSSDESLKINQLPSPSNRNGFNALNLAQFNNGKQGNTVEIYSPQTPTINILKGGAPDHFGFKQFNSQSPAPRQIEFERVKTVPSWPVIIEPEHSDVNPVCKEEQASLADGKRNRKRGRKPANGREGPLNHVEAERQRRERLNQRFYALRAVVPNISKMDKASLLGDAIAYITELQKKVKGLESTSSTSRDASSSEANSNLEYQNQVSNIEIRAANDEVNVRVTCPLESHPVSRVIEALREAQLGIVESKVAASNDTVFHTFVIKMEGTEQLTKERLLAAFWHQASSSQPLSSVG</sequence>
<dbReference type="EMBL" id="JAUIZM010000009">
    <property type="protein sequence ID" value="KAK1364225.1"/>
    <property type="molecule type" value="Genomic_DNA"/>
</dbReference>
<name>A0AAD8HDS0_9APIA</name>
<gene>
    <name evidence="8" type="ORF">POM88_039786</name>
</gene>
<dbReference type="Pfam" id="PF00010">
    <property type="entry name" value="HLH"/>
    <property type="match status" value="1"/>
</dbReference>
<comment type="caution">
    <text evidence="8">The sequence shown here is derived from an EMBL/GenBank/DDBJ whole genome shotgun (WGS) entry which is preliminary data.</text>
</comment>
<keyword evidence="4 5" id="KW-0539">Nucleus</keyword>
<dbReference type="PROSITE" id="PS50888">
    <property type="entry name" value="BHLH"/>
    <property type="match status" value="1"/>
</dbReference>
<feature type="compositionally biased region" description="Basic residues" evidence="6">
    <location>
        <begin position="410"/>
        <end position="419"/>
    </location>
</feature>
<proteinExistence type="predicted"/>
<comment type="subcellular location">
    <subcellularLocation>
        <location evidence="1 5">Nucleus</location>
    </subcellularLocation>
</comment>
<evidence type="ECO:0000256" key="3">
    <source>
        <dbReference type="ARBA" id="ARBA00023163"/>
    </source>
</evidence>
<dbReference type="Pfam" id="PF14215">
    <property type="entry name" value="bHLH-MYC_N"/>
    <property type="match status" value="1"/>
</dbReference>
<feature type="region of interest" description="Disordered" evidence="6">
    <location>
        <begin position="477"/>
        <end position="498"/>
    </location>
</feature>
<dbReference type="AlphaFoldDB" id="A0AAD8HDS0"/>
<evidence type="ECO:0000256" key="2">
    <source>
        <dbReference type="ARBA" id="ARBA00023015"/>
    </source>
</evidence>
<feature type="region of interest" description="Disordered" evidence="6">
    <location>
        <begin position="294"/>
        <end position="316"/>
    </location>
</feature>
<evidence type="ECO:0000256" key="6">
    <source>
        <dbReference type="SAM" id="MobiDB-lite"/>
    </source>
</evidence>
<reference evidence="8" key="1">
    <citation type="submission" date="2023-02" db="EMBL/GenBank/DDBJ databases">
        <title>Genome of toxic invasive species Heracleum sosnowskyi carries increased number of genes despite the absence of recent whole-genome duplications.</title>
        <authorList>
            <person name="Schelkunov M."/>
            <person name="Shtratnikova V."/>
            <person name="Makarenko M."/>
            <person name="Klepikova A."/>
            <person name="Omelchenko D."/>
            <person name="Novikova G."/>
            <person name="Obukhova E."/>
            <person name="Bogdanov V."/>
            <person name="Penin A."/>
            <person name="Logacheva M."/>
        </authorList>
    </citation>
    <scope>NUCLEOTIDE SEQUENCE</scope>
    <source>
        <strain evidence="8">Hsosn_3</strain>
        <tissue evidence="8">Leaf</tissue>
    </source>
</reference>
<keyword evidence="2 5" id="KW-0805">Transcription regulation</keyword>
<evidence type="ECO:0000313" key="8">
    <source>
        <dbReference type="EMBL" id="KAK1364225.1"/>
    </source>
</evidence>
<evidence type="ECO:0000256" key="1">
    <source>
        <dbReference type="ARBA" id="ARBA00004123"/>
    </source>
</evidence>
<dbReference type="InterPro" id="IPR011598">
    <property type="entry name" value="bHLH_dom"/>
</dbReference>
<dbReference type="Proteomes" id="UP001237642">
    <property type="component" value="Unassembled WGS sequence"/>
</dbReference>
<dbReference type="InterPro" id="IPR054502">
    <property type="entry name" value="bHLH-TF_ACT-like_plant"/>
</dbReference>
<evidence type="ECO:0000313" key="9">
    <source>
        <dbReference type="Proteomes" id="UP001237642"/>
    </source>
</evidence>
<dbReference type="GO" id="GO:0000976">
    <property type="term" value="F:transcription cis-regulatory region binding"/>
    <property type="evidence" value="ECO:0007669"/>
    <property type="project" value="TreeGrafter"/>
</dbReference>
<dbReference type="Gene3D" id="4.10.280.10">
    <property type="entry name" value="Helix-loop-helix DNA-binding domain"/>
    <property type="match status" value="1"/>
</dbReference>
<dbReference type="PANTHER" id="PTHR11514">
    <property type="entry name" value="MYC"/>
    <property type="match status" value="1"/>
</dbReference>
<dbReference type="GO" id="GO:0003700">
    <property type="term" value="F:DNA-binding transcription factor activity"/>
    <property type="evidence" value="ECO:0007669"/>
    <property type="project" value="InterPro"/>
</dbReference>
<accession>A0AAD8HDS0</accession>
<dbReference type="InterPro" id="IPR036638">
    <property type="entry name" value="HLH_DNA-bd_sf"/>
</dbReference>
<evidence type="ECO:0000256" key="4">
    <source>
        <dbReference type="ARBA" id="ARBA00023242"/>
    </source>
</evidence>
<reference evidence="8" key="2">
    <citation type="submission" date="2023-05" db="EMBL/GenBank/DDBJ databases">
        <authorList>
            <person name="Schelkunov M.I."/>
        </authorList>
    </citation>
    <scope>NUCLEOTIDE SEQUENCE</scope>
    <source>
        <strain evidence="8">Hsosn_3</strain>
        <tissue evidence="8">Leaf</tissue>
    </source>
</reference>
<organism evidence="8 9">
    <name type="scientific">Heracleum sosnowskyi</name>
    <dbReference type="NCBI Taxonomy" id="360622"/>
    <lineage>
        <taxon>Eukaryota</taxon>
        <taxon>Viridiplantae</taxon>
        <taxon>Streptophyta</taxon>
        <taxon>Embryophyta</taxon>
        <taxon>Tracheophyta</taxon>
        <taxon>Spermatophyta</taxon>
        <taxon>Magnoliopsida</taxon>
        <taxon>eudicotyledons</taxon>
        <taxon>Gunneridae</taxon>
        <taxon>Pentapetalae</taxon>
        <taxon>asterids</taxon>
        <taxon>campanulids</taxon>
        <taxon>Apiales</taxon>
        <taxon>Apiaceae</taxon>
        <taxon>Apioideae</taxon>
        <taxon>apioid superclade</taxon>
        <taxon>Tordylieae</taxon>
        <taxon>Tordyliinae</taxon>
        <taxon>Heracleum</taxon>
    </lineage>
</organism>
<feature type="region of interest" description="Disordered" evidence="6">
    <location>
        <begin position="402"/>
        <end position="434"/>
    </location>
</feature>
<keyword evidence="3 5" id="KW-0804">Transcription</keyword>
<dbReference type="GO" id="GO:0005634">
    <property type="term" value="C:nucleus"/>
    <property type="evidence" value="ECO:0007669"/>
    <property type="project" value="UniProtKB-SubCell"/>
</dbReference>
<keyword evidence="9" id="KW-1185">Reference proteome</keyword>
<feature type="region of interest" description="Disordered" evidence="6">
    <location>
        <begin position="235"/>
        <end position="258"/>
    </location>
</feature>
<evidence type="ECO:0000259" key="7">
    <source>
        <dbReference type="PROSITE" id="PS50888"/>
    </source>
</evidence>
<dbReference type="InterPro" id="IPR025610">
    <property type="entry name" value="MYC/MYB_N"/>
</dbReference>
<protein>
    <recommendedName>
        <fullName evidence="5">Transcription factor</fullName>
        <shortName evidence="5">bHLH transcription factor</shortName>
    </recommendedName>
    <alternativeName>
        <fullName evidence="5">Basic helix-loop-helix protein</fullName>
    </alternativeName>
</protein>
<dbReference type="SUPFAM" id="SSF47459">
    <property type="entry name" value="HLH, helix-loop-helix DNA-binding domain"/>
    <property type="match status" value="1"/>
</dbReference>